<dbReference type="AlphaFoldDB" id="A0A818SBT4"/>
<dbReference type="EMBL" id="CAJOBE010000620">
    <property type="protein sequence ID" value="CAF3666786.1"/>
    <property type="molecule type" value="Genomic_DNA"/>
</dbReference>
<accession>A0A818SBT4</accession>
<gene>
    <name evidence="1" type="ORF">FNK824_LOCUS6918</name>
</gene>
<name>A0A818SBT4_9BILA</name>
<organism evidence="1 2">
    <name type="scientific">Rotaria sordida</name>
    <dbReference type="NCBI Taxonomy" id="392033"/>
    <lineage>
        <taxon>Eukaryota</taxon>
        <taxon>Metazoa</taxon>
        <taxon>Spiralia</taxon>
        <taxon>Gnathifera</taxon>
        <taxon>Rotifera</taxon>
        <taxon>Eurotatoria</taxon>
        <taxon>Bdelloidea</taxon>
        <taxon>Philodinida</taxon>
        <taxon>Philodinidae</taxon>
        <taxon>Rotaria</taxon>
    </lineage>
</organism>
<reference evidence="1" key="1">
    <citation type="submission" date="2021-02" db="EMBL/GenBank/DDBJ databases">
        <authorList>
            <person name="Nowell W R."/>
        </authorList>
    </citation>
    <scope>NUCLEOTIDE SEQUENCE</scope>
</reference>
<proteinExistence type="predicted"/>
<comment type="caution">
    <text evidence="1">The sequence shown here is derived from an EMBL/GenBank/DDBJ whole genome shotgun (WGS) entry which is preliminary data.</text>
</comment>
<protein>
    <submittedName>
        <fullName evidence="1">Uncharacterized protein</fullName>
    </submittedName>
</protein>
<evidence type="ECO:0000313" key="1">
    <source>
        <dbReference type="EMBL" id="CAF3666786.1"/>
    </source>
</evidence>
<evidence type="ECO:0000313" key="2">
    <source>
        <dbReference type="Proteomes" id="UP000663874"/>
    </source>
</evidence>
<sequence length="92" mass="10787">MDFFHMECEDSLFNLEDDNNKQELNEDNQLKCCLFDNYLLIREIENLALKNGSIECCACTGWPKTYLNYQLASLQHDYDKAKTQIDIAHTQC</sequence>
<dbReference type="Proteomes" id="UP000663874">
    <property type="component" value="Unassembled WGS sequence"/>
</dbReference>